<dbReference type="InterPro" id="IPR018958">
    <property type="entry name" value="Knr4/Smi1-like_dom"/>
</dbReference>
<evidence type="ECO:0000313" key="3">
    <source>
        <dbReference type="Proteomes" id="UP000582646"/>
    </source>
</evidence>
<evidence type="ECO:0000313" key="2">
    <source>
        <dbReference type="EMBL" id="NKY20790.1"/>
    </source>
</evidence>
<reference evidence="2 3" key="1">
    <citation type="submission" date="2020-04" db="EMBL/GenBank/DDBJ databases">
        <title>MicrobeNet Type strains.</title>
        <authorList>
            <person name="Nicholson A.C."/>
        </authorList>
    </citation>
    <scope>NUCLEOTIDE SEQUENCE [LARGE SCALE GENOMIC DNA]</scope>
    <source>
        <strain evidence="2 3">DSM 44113</strain>
    </source>
</reference>
<accession>A0A846XAW1</accession>
<dbReference type="SMART" id="SM00860">
    <property type="entry name" value="SMI1_KNR4"/>
    <property type="match status" value="1"/>
</dbReference>
<sequence length="142" mass="15444">MPFENDGLVPWTPEQVQEVEEQIGPLPQEYRDFVLAVGTGDFSPRVVPSAGIIVDGFLSPLYVANRGGGFDAWVPAEYVPVVSGSGGALAIKTGTGEVFIANYDRGVDLGLEDDPSEEIMSRFLDSWNLLVDQMGSWDSIYE</sequence>
<evidence type="ECO:0000259" key="1">
    <source>
        <dbReference type="SMART" id="SM00860"/>
    </source>
</evidence>
<dbReference type="EMBL" id="JAAXOQ010000043">
    <property type="protein sequence ID" value="NKY20790.1"/>
    <property type="molecule type" value="Genomic_DNA"/>
</dbReference>
<dbReference type="SUPFAM" id="SSF160631">
    <property type="entry name" value="SMI1/KNR4-like"/>
    <property type="match status" value="1"/>
</dbReference>
<protein>
    <submittedName>
        <fullName evidence="2">SMI1/KNR4 family protein</fullName>
    </submittedName>
</protein>
<comment type="caution">
    <text evidence="2">The sequence shown here is derived from an EMBL/GenBank/DDBJ whole genome shotgun (WGS) entry which is preliminary data.</text>
</comment>
<organism evidence="2 3">
    <name type="scientific">Tsukamurella spumae</name>
    <dbReference type="NCBI Taxonomy" id="44753"/>
    <lineage>
        <taxon>Bacteria</taxon>
        <taxon>Bacillati</taxon>
        <taxon>Actinomycetota</taxon>
        <taxon>Actinomycetes</taxon>
        <taxon>Mycobacteriales</taxon>
        <taxon>Tsukamurellaceae</taxon>
        <taxon>Tsukamurella</taxon>
    </lineage>
</organism>
<proteinExistence type="predicted"/>
<dbReference type="Proteomes" id="UP000582646">
    <property type="component" value="Unassembled WGS sequence"/>
</dbReference>
<dbReference type="Pfam" id="PF09346">
    <property type="entry name" value="SMI1_KNR4"/>
    <property type="match status" value="1"/>
</dbReference>
<dbReference type="InterPro" id="IPR037883">
    <property type="entry name" value="Knr4/Smi1-like_sf"/>
</dbReference>
<gene>
    <name evidence="2" type="ORF">HF999_20755</name>
</gene>
<feature type="domain" description="Knr4/Smi1-like" evidence="1">
    <location>
        <begin position="10"/>
        <end position="126"/>
    </location>
</feature>
<dbReference type="RefSeq" id="WP_168547709.1">
    <property type="nucleotide sequence ID" value="NZ_BAAAKS010000026.1"/>
</dbReference>
<name>A0A846XAW1_9ACTN</name>
<dbReference type="AlphaFoldDB" id="A0A846XAW1"/>
<keyword evidence="3" id="KW-1185">Reference proteome</keyword>